<dbReference type="RefSeq" id="WP_260191008.1">
    <property type="nucleotide sequence ID" value="NZ_JAFFZE010000009.1"/>
</dbReference>
<dbReference type="InterPro" id="IPR012349">
    <property type="entry name" value="Split_barrel_FMN-bd"/>
</dbReference>
<dbReference type="InterPro" id="IPR004378">
    <property type="entry name" value="F420H2_quin_Rdtase"/>
</dbReference>
<evidence type="ECO:0000313" key="1">
    <source>
        <dbReference type="EMBL" id="MCT2583652.1"/>
    </source>
</evidence>
<evidence type="ECO:0000313" key="2">
    <source>
        <dbReference type="Proteomes" id="UP001156441"/>
    </source>
</evidence>
<accession>A0ABT2J716</accession>
<organism evidence="1 2">
    <name type="scientific">Actinophytocola gossypii</name>
    <dbReference type="NCBI Taxonomy" id="2812003"/>
    <lineage>
        <taxon>Bacteria</taxon>
        <taxon>Bacillati</taxon>
        <taxon>Actinomycetota</taxon>
        <taxon>Actinomycetes</taxon>
        <taxon>Pseudonocardiales</taxon>
        <taxon>Pseudonocardiaceae</taxon>
    </lineage>
</organism>
<reference evidence="1 2" key="1">
    <citation type="submission" date="2021-02" db="EMBL/GenBank/DDBJ databases">
        <title>Actinophytocola xerophila sp. nov., isolated from soil of cotton cropping field.</title>
        <authorList>
            <person name="Huang R."/>
            <person name="Chen X."/>
            <person name="Ge X."/>
            <person name="Liu W."/>
        </authorList>
    </citation>
    <scope>NUCLEOTIDE SEQUENCE [LARGE SCALE GENOMIC DNA]</scope>
    <source>
        <strain evidence="1 2">S1-96</strain>
    </source>
</reference>
<comment type="caution">
    <text evidence="1">The sequence shown here is derived from an EMBL/GenBank/DDBJ whole genome shotgun (WGS) entry which is preliminary data.</text>
</comment>
<dbReference type="Proteomes" id="UP001156441">
    <property type="component" value="Unassembled WGS sequence"/>
</dbReference>
<dbReference type="NCBIfam" id="TIGR00026">
    <property type="entry name" value="hi_GC_TIGR00026"/>
    <property type="match status" value="1"/>
</dbReference>
<dbReference type="Gene3D" id="2.30.110.10">
    <property type="entry name" value="Electron Transport, Fmn-binding Protein, Chain A"/>
    <property type="match status" value="1"/>
</dbReference>
<name>A0ABT2J716_9PSEU</name>
<keyword evidence="2" id="KW-1185">Reference proteome</keyword>
<dbReference type="EMBL" id="JAFFZE010000009">
    <property type="protein sequence ID" value="MCT2583652.1"/>
    <property type="molecule type" value="Genomic_DNA"/>
</dbReference>
<proteinExistence type="predicted"/>
<sequence length="160" mass="18435">MAAVDRKPTGLLRLALRAPIWLYRAKLGWLTGHRLLYIAHRGRKTGARREVVVETVRYDRTVPEVVVIAAWGKNPDWYRNLRANPAIEVRIGANQWLRPDHRFLDGPETHEVLMAYQRKHPHAWKRLAPMIGFPEDPRDPSWPEVAEATRAIAFTPARPG</sequence>
<gene>
    <name evidence="1" type="ORF">JT362_11040</name>
</gene>
<protein>
    <submittedName>
        <fullName evidence="1">Nitroreductase family deazaflavin-dependent oxidoreductase</fullName>
    </submittedName>
</protein>
<dbReference type="Pfam" id="PF04075">
    <property type="entry name" value="F420H2_quin_red"/>
    <property type="match status" value="1"/>
</dbReference>